<name>U4T3S5_9GAMM</name>
<dbReference type="InterPro" id="IPR002528">
    <property type="entry name" value="MATE_fam"/>
</dbReference>
<gene>
    <name evidence="7" type="ORF">M917_2117</name>
</gene>
<keyword evidence="5 6" id="KW-0472">Membrane</keyword>
<dbReference type="EMBL" id="AUSW01000034">
    <property type="protein sequence ID" value="ERL54771.1"/>
    <property type="molecule type" value="Genomic_DNA"/>
</dbReference>
<sequence>MPMTTPPSSMMLPIDTRYTRIITIALPVLLANLAMPLQSVIDTAIVGNMNDAAKLAGMGLAIQLLSLLLVSFNFLQYASSGLSAQALGQAESHTDNAITNAVNNAAKPLNLTPSPLLSILQRALLLAFVIGAVLLLAKPWLIDFGLQALSANPDSGRAAKTYLDVRFWGVIAELMNFAFIGWFAGQGKTRYMLYQQGFIAILNIVLTLFFVFTMQMGLVGVALGTTIAFWLGVLLALWLSRRHLKISWTVLFKADRQHFTKDRLLRLFSLNKDIFIRTLILTLSFAWITRLSAQSGDIILAANAILLQVLSISAFALDGVAVSAETLSGQAAGRRDWSRFRVIVKRTGVVSYGLAITLSAIWWLVMPTYLQFMTNIEPVFALAYDYHLYAVLLPLIGVGAYWLDGIFFGLTAGSVIRNAALVLAAIFFPVSWLLYQQWGMTGIWLSVWCLLLLRFIILGGFLYCIQQTGSYEKLQPNV</sequence>
<feature type="transmembrane region" description="Helical" evidence="6">
    <location>
        <begin position="55"/>
        <end position="75"/>
    </location>
</feature>
<dbReference type="PANTHER" id="PTHR42893:SF46">
    <property type="entry name" value="PROTEIN DETOXIFICATION 44, CHLOROPLASTIC"/>
    <property type="match status" value="1"/>
</dbReference>
<evidence type="ECO:0000256" key="1">
    <source>
        <dbReference type="ARBA" id="ARBA00004141"/>
    </source>
</evidence>
<organism evidence="7 8">
    <name type="scientific">Psychrobacter aquaticus CMS 56</name>
    <dbReference type="NCBI Taxonomy" id="1354303"/>
    <lineage>
        <taxon>Bacteria</taxon>
        <taxon>Pseudomonadati</taxon>
        <taxon>Pseudomonadota</taxon>
        <taxon>Gammaproteobacteria</taxon>
        <taxon>Moraxellales</taxon>
        <taxon>Moraxellaceae</taxon>
        <taxon>Psychrobacter</taxon>
    </lineage>
</organism>
<protein>
    <submittedName>
        <fullName evidence="7">DNA-damage-inducible protein F</fullName>
    </submittedName>
</protein>
<proteinExistence type="inferred from homology"/>
<keyword evidence="4 6" id="KW-1133">Transmembrane helix</keyword>
<evidence type="ECO:0000256" key="5">
    <source>
        <dbReference type="ARBA" id="ARBA00023136"/>
    </source>
</evidence>
<dbReference type="eggNOG" id="COG0534">
    <property type="taxonomic scope" value="Bacteria"/>
</dbReference>
<evidence type="ECO:0000313" key="7">
    <source>
        <dbReference type="EMBL" id="ERL54771.1"/>
    </source>
</evidence>
<evidence type="ECO:0000256" key="4">
    <source>
        <dbReference type="ARBA" id="ARBA00022989"/>
    </source>
</evidence>
<evidence type="ECO:0000256" key="6">
    <source>
        <dbReference type="SAM" id="Phobius"/>
    </source>
</evidence>
<feature type="transmembrane region" description="Helical" evidence="6">
    <location>
        <begin position="386"/>
        <end position="403"/>
    </location>
</feature>
<dbReference type="Proteomes" id="UP000016761">
    <property type="component" value="Unassembled WGS sequence"/>
</dbReference>
<dbReference type="CDD" id="cd13136">
    <property type="entry name" value="MATE_DinF_like"/>
    <property type="match status" value="1"/>
</dbReference>
<feature type="transmembrane region" description="Helical" evidence="6">
    <location>
        <begin position="274"/>
        <end position="292"/>
    </location>
</feature>
<evidence type="ECO:0000313" key="8">
    <source>
        <dbReference type="Proteomes" id="UP000016761"/>
    </source>
</evidence>
<comment type="similarity">
    <text evidence="2">Belongs to the multi antimicrobial extrusion (MATE) (TC 2.A.66.1) family.</text>
</comment>
<dbReference type="NCBIfam" id="TIGR00797">
    <property type="entry name" value="matE"/>
    <property type="match status" value="1"/>
</dbReference>
<reference evidence="7 8" key="1">
    <citation type="journal article" date="2013" name="Genome Announc.">
        <title>Draft Genome Sequence of Psychrobacter aquaticus Strain CMS 56T, Isolated from a Cyanobacterial Mat Sample Collected from Water Bodies in the McMurdo Dry Valley Region of Antarctica.</title>
        <authorList>
            <person name="Reddy G.S."/>
            <person name="Ara S."/>
            <person name="Singh A."/>
            <person name="Kumar Pinnaka A."/>
            <person name="Shivaji S."/>
        </authorList>
    </citation>
    <scope>NUCLEOTIDE SEQUENCE [LARGE SCALE GENOMIC DNA]</scope>
    <source>
        <strain evidence="7 8">CMS 56</strain>
    </source>
</reference>
<evidence type="ECO:0000256" key="3">
    <source>
        <dbReference type="ARBA" id="ARBA00022692"/>
    </source>
</evidence>
<feature type="transmembrane region" description="Helical" evidence="6">
    <location>
        <begin position="298"/>
        <end position="322"/>
    </location>
</feature>
<dbReference type="Pfam" id="PF01554">
    <property type="entry name" value="MatE"/>
    <property type="match status" value="3"/>
</dbReference>
<keyword evidence="3 6" id="KW-0812">Transmembrane</keyword>
<feature type="transmembrane region" description="Helical" evidence="6">
    <location>
        <begin position="441"/>
        <end position="465"/>
    </location>
</feature>
<feature type="transmembrane region" description="Helical" evidence="6">
    <location>
        <begin position="218"/>
        <end position="239"/>
    </location>
</feature>
<evidence type="ECO:0000256" key="2">
    <source>
        <dbReference type="ARBA" id="ARBA00010199"/>
    </source>
</evidence>
<comment type="subcellular location">
    <subcellularLocation>
        <location evidence="1">Membrane</location>
        <topology evidence="1">Multi-pass membrane protein</topology>
    </subcellularLocation>
</comment>
<dbReference type="STRING" id="1354303.M917_2117"/>
<dbReference type="OrthoDB" id="9789527at2"/>
<dbReference type="GO" id="GO:0015297">
    <property type="term" value="F:antiporter activity"/>
    <property type="evidence" value="ECO:0007669"/>
    <property type="project" value="InterPro"/>
</dbReference>
<comment type="caution">
    <text evidence="7">The sequence shown here is derived from an EMBL/GenBank/DDBJ whole genome shotgun (WGS) entry which is preliminary data.</text>
</comment>
<dbReference type="InterPro" id="IPR044644">
    <property type="entry name" value="DinF-like"/>
</dbReference>
<dbReference type="RefSeq" id="WP_021814741.1">
    <property type="nucleotide sequence ID" value="NZ_AUSW01000034.1"/>
</dbReference>
<dbReference type="AlphaFoldDB" id="U4T3S5"/>
<accession>U4T3S5</accession>
<feature type="transmembrane region" description="Helical" evidence="6">
    <location>
        <begin position="123"/>
        <end position="142"/>
    </location>
</feature>
<feature type="transmembrane region" description="Helical" evidence="6">
    <location>
        <begin position="191"/>
        <end position="212"/>
    </location>
</feature>
<keyword evidence="8" id="KW-1185">Reference proteome</keyword>
<dbReference type="GO" id="GO:0005886">
    <property type="term" value="C:plasma membrane"/>
    <property type="evidence" value="ECO:0007669"/>
    <property type="project" value="TreeGrafter"/>
</dbReference>
<dbReference type="PANTHER" id="PTHR42893">
    <property type="entry name" value="PROTEIN DETOXIFICATION 44, CHLOROPLASTIC-RELATED"/>
    <property type="match status" value="1"/>
</dbReference>
<feature type="transmembrane region" description="Helical" evidence="6">
    <location>
        <begin position="165"/>
        <end position="184"/>
    </location>
</feature>
<feature type="transmembrane region" description="Helical" evidence="6">
    <location>
        <begin position="415"/>
        <end position="435"/>
    </location>
</feature>
<dbReference type="PATRIC" id="fig|1354303.4.peg.2083"/>
<dbReference type="GO" id="GO:0042910">
    <property type="term" value="F:xenobiotic transmembrane transporter activity"/>
    <property type="evidence" value="ECO:0007669"/>
    <property type="project" value="InterPro"/>
</dbReference>
<feature type="transmembrane region" description="Helical" evidence="6">
    <location>
        <begin position="343"/>
        <end position="366"/>
    </location>
</feature>